<name>A0A062V3J6_9EURY</name>
<dbReference type="OrthoDB" id="80177at2157"/>
<dbReference type="EMBL" id="JMIY01000004">
    <property type="protein sequence ID" value="KCZ71907.1"/>
    <property type="molecule type" value="Genomic_DNA"/>
</dbReference>
<protein>
    <submittedName>
        <fullName evidence="1">Uncharacterized protein</fullName>
    </submittedName>
</protein>
<evidence type="ECO:0000313" key="1">
    <source>
        <dbReference type="EMBL" id="KCZ71907.1"/>
    </source>
</evidence>
<proteinExistence type="predicted"/>
<reference evidence="1 2" key="1">
    <citation type="journal article" date="2013" name="Nature">
        <title>Anaerobic oxidation of methane coupled to nitrate reduction in a novel archaeal lineage.</title>
        <authorList>
            <person name="Haroon M.F."/>
            <person name="Hu S."/>
            <person name="Shi Y."/>
            <person name="Imelfort M."/>
            <person name="Keller J."/>
            <person name="Hugenholtz P."/>
            <person name="Yuan Z."/>
            <person name="Tyson G.W."/>
        </authorList>
    </citation>
    <scope>NUCLEOTIDE SEQUENCE [LARGE SCALE GENOMIC DNA]</scope>
    <source>
        <strain evidence="1 2">ANME-2d</strain>
    </source>
</reference>
<accession>A0A062V3J6</accession>
<dbReference type="Proteomes" id="UP000027153">
    <property type="component" value="Unassembled WGS sequence"/>
</dbReference>
<evidence type="ECO:0000313" key="2">
    <source>
        <dbReference type="Proteomes" id="UP000027153"/>
    </source>
</evidence>
<comment type="caution">
    <text evidence="1">The sequence shown here is derived from an EMBL/GenBank/DDBJ whole genome shotgun (WGS) entry which is preliminary data.</text>
</comment>
<dbReference type="AlphaFoldDB" id="A0A062V3J6"/>
<dbReference type="RefSeq" id="WP_048090953.1">
    <property type="nucleotide sequence ID" value="NZ_JMIY01000004.1"/>
</dbReference>
<organism evidence="1 2">
    <name type="scientific">Candidatus Methanoperedens nitratireducens</name>
    <dbReference type="NCBI Taxonomy" id="1392998"/>
    <lineage>
        <taxon>Archaea</taxon>
        <taxon>Methanobacteriati</taxon>
        <taxon>Methanobacteriota</taxon>
        <taxon>Stenosarchaea group</taxon>
        <taxon>Methanomicrobia</taxon>
        <taxon>Methanosarcinales</taxon>
        <taxon>ANME-2 cluster</taxon>
        <taxon>Candidatus Methanoperedentaceae</taxon>
        <taxon>Candidatus Methanoperedens</taxon>
    </lineage>
</organism>
<sequence>MIPLNNNEMLLLRGDKGTLGIIKAGENGQFFLETEKEEILLALDPDDLLVASGFGTDKKTINGLKCVLYMIREVGSPFIVLPKNHPASKRLKIVVSVGDKTRLSCSITPGTHPEQDILCGADEFDGVEIYGVKGGVEFNNLTGGLIERIPFDI</sequence>
<dbReference type="PATRIC" id="fig|1392998.3.peg.1962"/>
<gene>
    <name evidence="1" type="ORF">ANME2D_01963</name>
</gene>
<keyword evidence="2" id="KW-1185">Reference proteome</keyword>